<evidence type="ECO:0000313" key="8">
    <source>
        <dbReference type="EMBL" id="KAL0636458.1"/>
    </source>
</evidence>
<dbReference type="Proteomes" id="UP001447188">
    <property type="component" value="Unassembled WGS sequence"/>
</dbReference>
<organism evidence="8 9">
    <name type="scientific">Discina gigas</name>
    <dbReference type="NCBI Taxonomy" id="1032678"/>
    <lineage>
        <taxon>Eukaryota</taxon>
        <taxon>Fungi</taxon>
        <taxon>Dikarya</taxon>
        <taxon>Ascomycota</taxon>
        <taxon>Pezizomycotina</taxon>
        <taxon>Pezizomycetes</taxon>
        <taxon>Pezizales</taxon>
        <taxon>Discinaceae</taxon>
        <taxon>Discina</taxon>
    </lineage>
</organism>
<sequence length="344" mass="38632">MEVFIFPRPAWLSWLYDSDLIHAFSKLTSLPSLPLHIHHVLGAFLVYHTIFLVISPILSTLILPDIYPKFNKRTRINWDVHVVSFVQSSFICSFALWVMYTDTQRAAWRSQDEEGMLGRVFGYTAASGAVQGYAAGYFLWDLVMSAWYLEIFGPGFLAHAASAVAVYNLGFRPFVNFYAPIFVLFELSSPFLNIHWFCDKVGLTGSRTQLINGFFLLSTFFGCRVVYGTWSGYLVMTDVFNLYRNPPAVLSMTSGNMDAEGDAISHPFAGKSVPLWLACVYLSSNSILNLLNYYWFTKMVQTVASRFTGDNKGGKGRKVAAGVIETEAKVATGVENTEVRKRKA</sequence>
<name>A0ABR3GKP9_9PEZI</name>
<dbReference type="PANTHER" id="PTHR13439:SF0">
    <property type="entry name" value="TOPOISOMERASE I DAMAGE AFFECTED PROTEIN 4"/>
    <property type="match status" value="1"/>
</dbReference>
<evidence type="ECO:0000256" key="3">
    <source>
        <dbReference type="ARBA" id="ARBA00022989"/>
    </source>
</evidence>
<comment type="subcellular location">
    <subcellularLocation>
        <location evidence="1">Membrane</location>
        <topology evidence="1">Multi-pass membrane protein</topology>
    </subcellularLocation>
</comment>
<evidence type="ECO:0000256" key="4">
    <source>
        <dbReference type="ARBA" id="ARBA00023136"/>
    </source>
</evidence>
<dbReference type="PROSITE" id="PS50922">
    <property type="entry name" value="TLC"/>
    <property type="match status" value="1"/>
</dbReference>
<dbReference type="EMBL" id="JBBBZM010000050">
    <property type="protein sequence ID" value="KAL0636458.1"/>
    <property type="molecule type" value="Genomic_DNA"/>
</dbReference>
<dbReference type="InterPro" id="IPR050846">
    <property type="entry name" value="TLCD"/>
</dbReference>
<reference evidence="8 9" key="1">
    <citation type="submission" date="2024-02" db="EMBL/GenBank/DDBJ databases">
        <title>Discinaceae phylogenomics.</title>
        <authorList>
            <person name="Dirks A.C."/>
            <person name="James T.Y."/>
        </authorList>
    </citation>
    <scope>NUCLEOTIDE SEQUENCE [LARGE SCALE GENOMIC DNA]</scope>
    <source>
        <strain evidence="8 9">ACD0624</strain>
    </source>
</reference>
<feature type="transmembrane region" description="Helical" evidence="6">
    <location>
        <begin position="210"/>
        <end position="230"/>
    </location>
</feature>
<feature type="transmembrane region" description="Helical" evidence="6">
    <location>
        <begin position="275"/>
        <end position="296"/>
    </location>
</feature>
<feature type="domain" description="TLC" evidence="7">
    <location>
        <begin position="73"/>
        <end position="308"/>
    </location>
</feature>
<evidence type="ECO:0000256" key="5">
    <source>
        <dbReference type="PROSITE-ProRule" id="PRU00205"/>
    </source>
</evidence>
<gene>
    <name evidence="8" type="ORF">Q9L58_004607</name>
</gene>
<evidence type="ECO:0000256" key="1">
    <source>
        <dbReference type="ARBA" id="ARBA00004141"/>
    </source>
</evidence>
<dbReference type="PANTHER" id="PTHR13439">
    <property type="entry name" value="CT120 PROTEIN"/>
    <property type="match status" value="1"/>
</dbReference>
<feature type="transmembrane region" description="Helical" evidence="6">
    <location>
        <begin position="40"/>
        <end position="64"/>
    </location>
</feature>
<feature type="transmembrane region" description="Helical" evidence="6">
    <location>
        <begin position="147"/>
        <end position="171"/>
    </location>
</feature>
<evidence type="ECO:0000256" key="2">
    <source>
        <dbReference type="ARBA" id="ARBA00022692"/>
    </source>
</evidence>
<comment type="caution">
    <text evidence="8">The sequence shown here is derived from an EMBL/GenBank/DDBJ whole genome shotgun (WGS) entry which is preliminary data.</text>
</comment>
<dbReference type="InterPro" id="IPR006634">
    <property type="entry name" value="TLC-dom"/>
</dbReference>
<feature type="transmembrane region" description="Helical" evidence="6">
    <location>
        <begin position="177"/>
        <end position="198"/>
    </location>
</feature>
<keyword evidence="2 5" id="KW-0812">Transmembrane</keyword>
<feature type="transmembrane region" description="Helical" evidence="6">
    <location>
        <begin position="120"/>
        <end position="140"/>
    </location>
</feature>
<dbReference type="SMART" id="SM00724">
    <property type="entry name" value="TLC"/>
    <property type="match status" value="1"/>
</dbReference>
<keyword evidence="4 5" id="KW-0472">Membrane</keyword>
<protein>
    <recommendedName>
        <fullName evidence="7">TLC domain-containing protein</fullName>
    </recommendedName>
</protein>
<keyword evidence="3 6" id="KW-1133">Transmembrane helix</keyword>
<accession>A0ABR3GKP9</accession>
<keyword evidence="9" id="KW-1185">Reference proteome</keyword>
<evidence type="ECO:0000313" key="9">
    <source>
        <dbReference type="Proteomes" id="UP001447188"/>
    </source>
</evidence>
<feature type="transmembrane region" description="Helical" evidence="6">
    <location>
        <begin position="76"/>
        <end position="100"/>
    </location>
</feature>
<evidence type="ECO:0000259" key="7">
    <source>
        <dbReference type="PROSITE" id="PS50922"/>
    </source>
</evidence>
<evidence type="ECO:0000256" key="6">
    <source>
        <dbReference type="SAM" id="Phobius"/>
    </source>
</evidence>
<proteinExistence type="predicted"/>
<dbReference type="Pfam" id="PF03798">
    <property type="entry name" value="TRAM_LAG1_CLN8"/>
    <property type="match status" value="1"/>
</dbReference>